<organism evidence="8 9">
    <name type="scientific">Mucuna pruriens</name>
    <name type="common">Velvet bean</name>
    <name type="synonym">Dolichos pruriens</name>
    <dbReference type="NCBI Taxonomy" id="157652"/>
    <lineage>
        <taxon>Eukaryota</taxon>
        <taxon>Viridiplantae</taxon>
        <taxon>Streptophyta</taxon>
        <taxon>Embryophyta</taxon>
        <taxon>Tracheophyta</taxon>
        <taxon>Spermatophyta</taxon>
        <taxon>Magnoliopsida</taxon>
        <taxon>eudicotyledons</taxon>
        <taxon>Gunneridae</taxon>
        <taxon>Pentapetalae</taxon>
        <taxon>rosids</taxon>
        <taxon>fabids</taxon>
        <taxon>Fabales</taxon>
        <taxon>Fabaceae</taxon>
        <taxon>Papilionoideae</taxon>
        <taxon>50 kb inversion clade</taxon>
        <taxon>NPAAA clade</taxon>
        <taxon>indigoferoid/millettioid clade</taxon>
        <taxon>Phaseoleae</taxon>
        <taxon>Mucuna</taxon>
    </lineage>
</organism>
<evidence type="ECO:0000313" key="8">
    <source>
        <dbReference type="EMBL" id="RDX62985.1"/>
    </source>
</evidence>
<feature type="domain" description="Disease resistance protein winged helix" evidence="6">
    <location>
        <begin position="440"/>
        <end position="508"/>
    </location>
</feature>
<dbReference type="PRINTS" id="PR00364">
    <property type="entry name" value="DISEASERSIST"/>
</dbReference>
<sequence>MAAEFVGGPLLSAFLQVAFDRLTSRQVLDFFRGRKLDERLLSKLKVKLLSIDALAHDAEQKQFRDSRVKAWLFAVKDAVFDAEDLLDEIDYELYKCKVEAESESQTFTYKVSNFFHATFSSFNRKIDSGMKQVLDKLEYLASQKGDLGLKEATYSGVGSGSKGSHKLPSTSLVVESVIYGRDDDREMLFNWLTSETDNPNQLSTLSVVGMGGVGKTTLAQHVYNDPRMKEAKFDIKAWVCVSDDFDVLRLTRTILEAITKSKDDSRDLEMVHGRLKVKLTGKRFFLVLDDVWNERREEWEAIQTPLNYGAPGSRVLVTTRSEKVASTVGSNKVHYLKHLHKDHCWQVFAKHAFQDDHPHLNAELKEIGTKIVEKCKGLPLALKSIGSLLRTKSSVSKWETVLVSKIWDLPKEDSEIIPALFLSYYHLPSLLKRCFAYCALFPKDYLFDKKCLIELWMAENFLQCPQQRKSPEEVGEQYFDDLLSRSFFQQSSIFERHFVMHDLLNDLAKYVCGDICFRLGVDKANSIPKITCHFSFVINDVKYFNGIGSLPDAKRLRTFIPIPAYRKLIFVNDPWQCKISLHELFSKFKFLRILSLLRCSGLIEVPDSVGDLRHLRSLDLSGTDIRKLPNSTCLLYNLQILKLNFCQNLEELPANLHKLTNLRCLEFIATPLRKVPMHLGKLKNLQVLSSFYVGESSMFSIQQLGGLNLHGELLIGELQNIANPSDALTADLKCKTHLEKLELEWNSNQIPDDPRKEKEVLENLQPSKHLKYLLIRNYPGTQFPSWFNLLSNVVSLQLEDCKYCICLPPLGLLPFLKELRIIGLDGIVSMGAEFYGNSSSSFTSLETLYFSSMKEWEEWECEATFPHLQHLSIIYCPKLKGVSEKLLQVKKLVICGCKRIGHTVSNTSLQVLSIYSCPNMNIPMSLCYNLLVTLEIDQGFDSLTTFSLDCFPKLSSLKLSCRNLQMISQEHTHNHLKDLDISRSPQFELFPSEGLSALRLAKFSINALENLKFLPKRMDVLLPSLTDLRILDCPQVELFCDEGLPSNLKSMDISKCPKLMTSLKVALRAHTTLEMLSIQKVDVESFPDEDFLPVSLTCLEISNCPYLKTLDYMGLCHLSSLEELWLFNCPSLQSLPQEGLSRSISKLQILDCPLLEQRKTILSIGDGANDVGMLQEADIGVGISGAEGMQAKHAFQDDHCWQVFAKHTFQDDHSLLNSELKEIATKIVEKCKGFPLALKTIGSLLHTKSSISEWENVLIRNIWDLPKEDSEIIPALLLSYHHLPSHLKRCFAYCALFPKGYEFDKEYLIILWMAESFLQCPRQSRSPEEVGEQYFNDLLLRSFCQQSSISKRCFFMHDLLNDLAKYVRGDFCFRLEVDKARSIPKTTRHFSFSMEKDLCADGFGSLHDAKRLRTSI</sequence>
<keyword evidence="2" id="KW-0547">Nucleotide-binding</keyword>
<dbReference type="Gene3D" id="1.20.5.4130">
    <property type="match status" value="1"/>
</dbReference>
<evidence type="ECO:0000256" key="1">
    <source>
        <dbReference type="ARBA" id="ARBA00022737"/>
    </source>
</evidence>
<dbReference type="InterPro" id="IPR036388">
    <property type="entry name" value="WH-like_DNA-bd_sf"/>
</dbReference>
<dbReference type="PROSITE" id="PS51450">
    <property type="entry name" value="LRR"/>
    <property type="match status" value="1"/>
</dbReference>
<dbReference type="InterPro" id="IPR036412">
    <property type="entry name" value="HAD-like_sf"/>
</dbReference>
<gene>
    <name evidence="8" type="primary">RPPL1</name>
    <name evidence="8" type="ORF">CR513_58628</name>
</gene>
<evidence type="ECO:0000256" key="3">
    <source>
        <dbReference type="ARBA" id="ARBA00022821"/>
    </source>
</evidence>
<feature type="domain" description="R13L1/DRL21-like LRR repeat region" evidence="7">
    <location>
        <begin position="701"/>
        <end position="823"/>
    </location>
</feature>
<evidence type="ECO:0000259" key="6">
    <source>
        <dbReference type="Pfam" id="PF23559"/>
    </source>
</evidence>
<feature type="non-terminal residue" evidence="8">
    <location>
        <position position="1"/>
    </location>
</feature>
<protein>
    <submittedName>
        <fullName evidence="8">Disease resistance RPP13-like protein 1</fullName>
    </submittedName>
</protein>
<dbReference type="InterPro" id="IPR041118">
    <property type="entry name" value="Rx_N"/>
</dbReference>
<dbReference type="OrthoDB" id="1733640at2759"/>
<dbReference type="STRING" id="157652.A0A371EAC4"/>
<proteinExistence type="predicted"/>
<dbReference type="PANTHER" id="PTHR23155:SF1221">
    <property type="entry name" value="OS11G0481150 PROTEIN"/>
    <property type="match status" value="1"/>
</dbReference>
<dbReference type="Pfam" id="PF18052">
    <property type="entry name" value="Rx_N"/>
    <property type="match status" value="1"/>
</dbReference>
<dbReference type="PANTHER" id="PTHR23155">
    <property type="entry name" value="DISEASE RESISTANCE PROTEIN RP"/>
    <property type="match status" value="1"/>
</dbReference>
<dbReference type="GO" id="GO:0098542">
    <property type="term" value="P:defense response to other organism"/>
    <property type="evidence" value="ECO:0007669"/>
    <property type="project" value="TreeGrafter"/>
</dbReference>
<dbReference type="Gene3D" id="1.10.8.430">
    <property type="entry name" value="Helical domain of apoptotic protease-activating factors"/>
    <property type="match status" value="2"/>
</dbReference>
<accession>A0A371EAC4</accession>
<dbReference type="FunFam" id="1.10.10.10:FF:000322">
    <property type="entry name" value="Probable disease resistance protein At1g63360"/>
    <property type="match status" value="2"/>
</dbReference>
<keyword evidence="1" id="KW-0677">Repeat</keyword>
<evidence type="ECO:0000313" key="9">
    <source>
        <dbReference type="Proteomes" id="UP000257109"/>
    </source>
</evidence>
<feature type="domain" description="NB-ARC" evidence="4">
    <location>
        <begin position="184"/>
        <end position="355"/>
    </location>
</feature>
<dbReference type="GO" id="GO:0043531">
    <property type="term" value="F:ADP binding"/>
    <property type="evidence" value="ECO:0007669"/>
    <property type="project" value="InterPro"/>
</dbReference>
<name>A0A371EAC4_MUCPR</name>
<comment type="caution">
    <text evidence="8">The sequence shown here is derived from an EMBL/GenBank/DDBJ whole genome shotgun (WGS) entry which is preliminary data.</text>
</comment>
<reference evidence="8" key="1">
    <citation type="submission" date="2018-05" db="EMBL/GenBank/DDBJ databases">
        <title>Draft genome of Mucuna pruriens seed.</title>
        <authorList>
            <person name="Nnadi N.E."/>
            <person name="Vos R."/>
            <person name="Hasami M.H."/>
            <person name="Devisetty U.K."/>
            <person name="Aguiy J.C."/>
        </authorList>
    </citation>
    <scope>NUCLEOTIDE SEQUENCE [LARGE SCALE GENOMIC DNA]</scope>
    <source>
        <strain evidence="8">JCA_2017</strain>
    </source>
</reference>
<dbReference type="InterPro" id="IPR042197">
    <property type="entry name" value="Apaf_helical"/>
</dbReference>
<dbReference type="SUPFAM" id="SSF56784">
    <property type="entry name" value="HAD-like"/>
    <property type="match status" value="1"/>
</dbReference>
<feature type="domain" description="Disease resistance N-terminal" evidence="5">
    <location>
        <begin position="11"/>
        <end position="102"/>
    </location>
</feature>
<dbReference type="Pfam" id="PF00931">
    <property type="entry name" value="NB-ARC"/>
    <property type="match status" value="1"/>
</dbReference>
<dbReference type="FunFam" id="3.40.50.300:FF:001091">
    <property type="entry name" value="Probable disease resistance protein At1g61300"/>
    <property type="match status" value="1"/>
</dbReference>
<dbReference type="InterPro" id="IPR027417">
    <property type="entry name" value="P-loop_NTPase"/>
</dbReference>
<keyword evidence="9" id="KW-1185">Reference proteome</keyword>
<keyword evidence="3" id="KW-0611">Plant defense</keyword>
<evidence type="ECO:0000259" key="5">
    <source>
        <dbReference type="Pfam" id="PF18052"/>
    </source>
</evidence>
<dbReference type="InterPro" id="IPR001611">
    <property type="entry name" value="Leu-rich_rpt"/>
</dbReference>
<evidence type="ECO:0000256" key="2">
    <source>
        <dbReference type="ARBA" id="ARBA00022741"/>
    </source>
</evidence>
<feature type="domain" description="Disease resistance protein winged helix" evidence="6">
    <location>
        <begin position="1296"/>
        <end position="1364"/>
    </location>
</feature>
<dbReference type="EMBL" id="QJKJ01015151">
    <property type="protein sequence ID" value="RDX62985.1"/>
    <property type="molecule type" value="Genomic_DNA"/>
</dbReference>
<evidence type="ECO:0000259" key="7">
    <source>
        <dbReference type="Pfam" id="PF25019"/>
    </source>
</evidence>
<evidence type="ECO:0000259" key="4">
    <source>
        <dbReference type="Pfam" id="PF00931"/>
    </source>
</evidence>
<dbReference type="InterPro" id="IPR056789">
    <property type="entry name" value="LRR_R13L1-DRL21"/>
</dbReference>
<dbReference type="Pfam" id="PF25019">
    <property type="entry name" value="LRR_R13L1-DRL21"/>
    <property type="match status" value="1"/>
</dbReference>
<dbReference type="Gene3D" id="1.10.10.10">
    <property type="entry name" value="Winged helix-like DNA-binding domain superfamily/Winged helix DNA-binding domain"/>
    <property type="match status" value="2"/>
</dbReference>
<dbReference type="Proteomes" id="UP000257109">
    <property type="component" value="Unassembled WGS sequence"/>
</dbReference>
<dbReference type="SUPFAM" id="SSF52540">
    <property type="entry name" value="P-loop containing nucleoside triphosphate hydrolases"/>
    <property type="match status" value="2"/>
</dbReference>
<dbReference type="Gene3D" id="3.40.50.300">
    <property type="entry name" value="P-loop containing nucleotide triphosphate hydrolases"/>
    <property type="match status" value="1"/>
</dbReference>
<dbReference type="InterPro" id="IPR002182">
    <property type="entry name" value="NB-ARC"/>
</dbReference>
<dbReference type="InterPro" id="IPR058922">
    <property type="entry name" value="WHD_DRP"/>
</dbReference>
<dbReference type="InterPro" id="IPR044974">
    <property type="entry name" value="Disease_R_plants"/>
</dbReference>
<dbReference type="SUPFAM" id="SSF52058">
    <property type="entry name" value="L domain-like"/>
    <property type="match status" value="2"/>
</dbReference>
<dbReference type="Gene3D" id="3.80.10.10">
    <property type="entry name" value="Ribonuclease Inhibitor"/>
    <property type="match status" value="2"/>
</dbReference>
<dbReference type="InterPro" id="IPR032675">
    <property type="entry name" value="LRR_dom_sf"/>
</dbReference>
<dbReference type="Pfam" id="PF23559">
    <property type="entry name" value="WHD_DRP"/>
    <property type="match status" value="2"/>
</dbReference>